<sequence>MSYTVGRVARLAGVTVKTLHHYDKIGLLSPSGRSEAGYRLYRESDIERLQRVLFYRELGLPLERISHVLKEPHADANAHLRRQRGLLVERIERLRRMVAAIDKELEAGKMDIKLTPEERLEIFGDWLPEDYAAEAEERWGETEAYRQSQRRVSRYTKEDWLRIKAEAEEVESRLAELFQSGAASDSVEAMDAAEAHREHITRWFYRCGYEMHMGLGELYVNDERFRAYYDARVPGLSGFVREAIRANSRRSG</sequence>
<reference evidence="6 8" key="1">
    <citation type="submission" date="2014-03" db="EMBL/GenBank/DDBJ databases">
        <title>Complete genome sequence of the Radio-Resistant Rubrobacter radiotolerans RSPS-4.</title>
        <authorList>
            <person name="Egas C.C."/>
            <person name="Barroso C.C."/>
            <person name="Froufe H.J.C."/>
            <person name="Pacheco J.J."/>
            <person name="Albuquerque L.L."/>
            <person name="da Costa M.M.S."/>
        </authorList>
    </citation>
    <scope>NUCLEOTIDE SEQUENCE [LARGE SCALE GENOMIC DNA]</scope>
    <source>
        <strain evidence="6 8">RSPS-4</strain>
    </source>
</reference>
<dbReference type="SUPFAM" id="SSF46955">
    <property type="entry name" value="Putative DNA-binding domain"/>
    <property type="match status" value="1"/>
</dbReference>
<dbReference type="SUPFAM" id="SSF89082">
    <property type="entry name" value="Antibiotic binding domain of TipA-like multidrug resistance regulators"/>
    <property type="match status" value="1"/>
</dbReference>
<gene>
    <name evidence="6" type="ORF">RradSPS_2739</name>
    <name evidence="7" type="ORF">SIL72_01330</name>
</gene>
<evidence type="ECO:0000256" key="2">
    <source>
        <dbReference type="ARBA" id="ARBA00023125"/>
    </source>
</evidence>
<keyword evidence="3" id="KW-0010">Activator</keyword>
<evidence type="ECO:0000256" key="3">
    <source>
        <dbReference type="ARBA" id="ARBA00023159"/>
    </source>
</evidence>
<dbReference type="Proteomes" id="UP001281130">
    <property type="component" value="Unassembled WGS sequence"/>
</dbReference>
<feature type="domain" description="HTH merR-type" evidence="5">
    <location>
        <begin position="1"/>
        <end position="71"/>
    </location>
</feature>
<dbReference type="InterPro" id="IPR000551">
    <property type="entry name" value="MerR-type_HTH_dom"/>
</dbReference>
<evidence type="ECO:0000259" key="5">
    <source>
        <dbReference type="PROSITE" id="PS50937"/>
    </source>
</evidence>
<dbReference type="PATRIC" id="fig|42256.3.peg.2792"/>
<dbReference type="OrthoDB" id="9809391at2"/>
<keyword evidence="1" id="KW-0805">Transcription regulation</keyword>
<organism evidence="6 8">
    <name type="scientific">Rubrobacter radiotolerans</name>
    <name type="common">Arthrobacter radiotolerans</name>
    <dbReference type="NCBI Taxonomy" id="42256"/>
    <lineage>
        <taxon>Bacteria</taxon>
        <taxon>Bacillati</taxon>
        <taxon>Actinomycetota</taxon>
        <taxon>Rubrobacteria</taxon>
        <taxon>Rubrobacterales</taxon>
        <taxon>Rubrobacteraceae</taxon>
        <taxon>Rubrobacter</taxon>
    </lineage>
</organism>
<name>A0A023X6D8_RUBRA</name>
<evidence type="ECO:0000256" key="1">
    <source>
        <dbReference type="ARBA" id="ARBA00023015"/>
    </source>
</evidence>
<reference evidence="7" key="2">
    <citation type="submission" date="2023-11" db="EMBL/GenBank/DDBJ databases">
        <title>MicrobeMod: A computational toolkit for identifying prokaryotic methylation and restriction-modification with nanopore sequencing.</title>
        <authorList>
            <person name="Crits-Christoph A."/>
            <person name="Kang S.C."/>
            <person name="Lee H."/>
            <person name="Ostrov N."/>
        </authorList>
    </citation>
    <scope>NUCLEOTIDE SEQUENCE</scope>
    <source>
        <strain evidence="7">ATCC 51242</strain>
    </source>
</reference>
<dbReference type="PANTHER" id="PTHR30204">
    <property type="entry name" value="REDOX-CYCLING DRUG-SENSING TRANSCRIPTIONAL ACTIVATOR SOXR"/>
    <property type="match status" value="1"/>
</dbReference>
<dbReference type="EMBL" id="CP007514">
    <property type="protein sequence ID" value="AHY48022.1"/>
    <property type="molecule type" value="Genomic_DNA"/>
</dbReference>
<dbReference type="InterPro" id="IPR012925">
    <property type="entry name" value="TipAS_dom"/>
</dbReference>
<dbReference type="SMART" id="SM00422">
    <property type="entry name" value="HTH_MERR"/>
    <property type="match status" value="1"/>
</dbReference>
<dbReference type="Pfam" id="PF07739">
    <property type="entry name" value="TipAS"/>
    <property type="match status" value="1"/>
</dbReference>
<keyword evidence="8" id="KW-1185">Reference proteome</keyword>
<dbReference type="Gene3D" id="1.10.490.50">
    <property type="entry name" value="Antibiotic binding domain of TipA-like multidrug resistance regulators"/>
    <property type="match status" value="1"/>
</dbReference>
<dbReference type="KEGG" id="rrd:RradSPS_2739"/>
<keyword evidence="2" id="KW-0238">DNA-binding</keyword>
<evidence type="ECO:0000256" key="4">
    <source>
        <dbReference type="ARBA" id="ARBA00023163"/>
    </source>
</evidence>
<dbReference type="eggNOG" id="COG0789">
    <property type="taxonomic scope" value="Bacteria"/>
</dbReference>
<dbReference type="GO" id="GO:0003677">
    <property type="term" value="F:DNA binding"/>
    <property type="evidence" value="ECO:0007669"/>
    <property type="project" value="UniProtKB-KW"/>
</dbReference>
<dbReference type="InterPro" id="IPR009061">
    <property type="entry name" value="DNA-bd_dom_put_sf"/>
</dbReference>
<evidence type="ECO:0000313" key="7">
    <source>
        <dbReference type="EMBL" id="MDX5892661.1"/>
    </source>
</evidence>
<dbReference type="RefSeq" id="WP_038683365.1">
    <property type="nucleotide sequence ID" value="NZ_CP007514.1"/>
</dbReference>
<dbReference type="PROSITE" id="PS00552">
    <property type="entry name" value="HTH_MERR_1"/>
    <property type="match status" value="1"/>
</dbReference>
<evidence type="ECO:0000313" key="8">
    <source>
        <dbReference type="Proteomes" id="UP000025229"/>
    </source>
</evidence>
<dbReference type="InterPro" id="IPR036244">
    <property type="entry name" value="TipA-like_antibiotic-bd"/>
</dbReference>
<dbReference type="GO" id="GO:0003700">
    <property type="term" value="F:DNA-binding transcription factor activity"/>
    <property type="evidence" value="ECO:0007669"/>
    <property type="project" value="InterPro"/>
</dbReference>
<dbReference type="Proteomes" id="UP000025229">
    <property type="component" value="Chromosome"/>
</dbReference>
<proteinExistence type="predicted"/>
<accession>A0A023X6D8</accession>
<dbReference type="PROSITE" id="PS50937">
    <property type="entry name" value="HTH_MERR_2"/>
    <property type="match status" value="1"/>
</dbReference>
<keyword evidence="4" id="KW-0804">Transcription</keyword>
<dbReference type="EMBL" id="JAWXXX010000001">
    <property type="protein sequence ID" value="MDX5892661.1"/>
    <property type="molecule type" value="Genomic_DNA"/>
</dbReference>
<dbReference type="CDD" id="cd01106">
    <property type="entry name" value="HTH_TipAL-Mta"/>
    <property type="match status" value="1"/>
</dbReference>
<dbReference type="AlphaFoldDB" id="A0A023X6D8"/>
<dbReference type="HOGENOM" id="CLU_060077_0_6_11"/>
<dbReference type="Pfam" id="PF13411">
    <property type="entry name" value="MerR_1"/>
    <property type="match status" value="1"/>
</dbReference>
<dbReference type="PANTHER" id="PTHR30204:SF90">
    <property type="entry name" value="HTH-TYPE TRANSCRIPTIONAL ACTIVATOR MTA"/>
    <property type="match status" value="1"/>
</dbReference>
<dbReference type="PRINTS" id="PR00040">
    <property type="entry name" value="HTHMERR"/>
</dbReference>
<evidence type="ECO:0000313" key="6">
    <source>
        <dbReference type="EMBL" id="AHY48022.1"/>
    </source>
</evidence>
<dbReference type="InterPro" id="IPR047057">
    <property type="entry name" value="MerR_fam"/>
</dbReference>
<dbReference type="Gene3D" id="1.10.1660.10">
    <property type="match status" value="1"/>
</dbReference>
<dbReference type="STRING" id="42256.RradSPS_2739"/>
<protein>
    <submittedName>
        <fullName evidence="7">MerR family transcriptional regulator</fullName>
    </submittedName>
    <submittedName>
        <fullName evidence="6">TipAS antibiotic-recognition domain</fullName>
    </submittedName>
</protein>